<dbReference type="Proteomes" id="UP000324222">
    <property type="component" value="Unassembled WGS sequence"/>
</dbReference>
<accession>A0A5B7GHM0</accession>
<protein>
    <submittedName>
        <fullName evidence="2">Uncharacterized protein</fullName>
    </submittedName>
</protein>
<reference evidence="2 3" key="1">
    <citation type="submission" date="2019-05" db="EMBL/GenBank/DDBJ databases">
        <title>Another draft genome of Portunus trituberculatus and its Hox gene families provides insights of decapod evolution.</title>
        <authorList>
            <person name="Jeong J.-H."/>
            <person name="Song I."/>
            <person name="Kim S."/>
            <person name="Choi T."/>
            <person name="Kim D."/>
            <person name="Ryu S."/>
            <person name="Kim W."/>
        </authorList>
    </citation>
    <scope>NUCLEOTIDE SEQUENCE [LARGE SCALE GENOMIC DNA]</scope>
    <source>
        <tissue evidence="2">Muscle</tissue>
    </source>
</reference>
<name>A0A5B7GHM0_PORTR</name>
<proteinExistence type="predicted"/>
<sequence length="72" mass="8218">MNKSRNTQLTLWCHVWCVTDCQSLNHSITSVQRSSTQPRNTEAGMSNSLPQSLPTTLSKRWKLKESHITTMT</sequence>
<keyword evidence="3" id="KW-1185">Reference proteome</keyword>
<dbReference type="AlphaFoldDB" id="A0A5B7GHM0"/>
<gene>
    <name evidence="2" type="ORF">E2C01_050003</name>
</gene>
<evidence type="ECO:0000313" key="2">
    <source>
        <dbReference type="EMBL" id="MPC56054.1"/>
    </source>
</evidence>
<organism evidence="2 3">
    <name type="scientific">Portunus trituberculatus</name>
    <name type="common">Swimming crab</name>
    <name type="synonym">Neptunus trituberculatus</name>
    <dbReference type="NCBI Taxonomy" id="210409"/>
    <lineage>
        <taxon>Eukaryota</taxon>
        <taxon>Metazoa</taxon>
        <taxon>Ecdysozoa</taxon>
        <taxon>Arthropoda</taxon>
        <taxon>Crustacea</taxon>
        <taxon>Multicrustacea</taxon>
        <taxon>Malacostraca</taxon>
        <taxon>Eumalacostraca</taxon>
        <taxon>Eucarida</taxon>
        <taxon>Decapoda</taxon>
        <taxon>Pleocyemata</taxon>
        <taxon>Brachyura</taxon>
        <taxon>Eubrachyura</taxon>
        <taxon>Portunoidea</taxon>
        <taxon>Portunidae</taxon>
        <taxon>Portuninae</taxon>
        <taxon>Portunus</taxon>
    </lineage>
</organism>
<evidence type="ECO:0000313" key="3">
    <source>
        <dbReference type="Proteomes" id="UP000324222"/>
    </source>
</evidence>
<evidence type="ECO:0000256" key="1">
    <source>
        <dbReference type="SAM" id="MobiDB-lite"/>
    </source>
</evidence>
<comment type="caution">
    <text evidence="2">The sequence shown here is derived from an EMBL/GenBank/DDBJ whole genome shotgun (WGS) entry which is preliminary data.</text>
</comment>
<dbReference type="EMBL" id="VSRR010013654">
    <property type="protein sequence ID" value="MPC56054.1"/>
    <property type="molecule type" value="Genomic_DNA"/>
</dbReference>
<feature type="region of interest" description="Disordered" evidence="1">
    <location>
        <begin position="30"/>
        <end position="56"/>
    </location>
</feature>